<sequence>MPAKIFSMEAREDGGARLALKYKHAGRSGIQRISCDLPQAGLLQLVLFAEALSLRRRIGHPVASDVLLDGLVISYDPAQRDLHVERQAGYSRQTACLPVAEFHSEMAGMTDICITRAEASKNGPALKRLLADCPAPAKLEGLLGQDEADLAMHQLREIALLLLAQEASTRGSALARKLRGKKSLEQAGEAVSGLVLELAAELVPGSASA</sequence>
<organism evidence="1 2">
    <name type="scientific">Leisingera methylohalidivorans DSM 14336</name>
    <dbReference type="NCBI Taxonomy" id="999552"/>
    <lineage>
        <taxon>Bacteria</taxon>
        <taxon>Pseudomonadati</taxon>
        <taxon>Pseudomonadota</taxon>
        <taxon>Alphaproteobacteria</taxon>
        <taxon>Rhodobacterales</taxon>
        <taxon>Roseobacteraceae</taxon>
        <taxon>Leisingera</taxon>
    </lineage>
</organism>
<accession>V9VQU5</accession>
<dbReference type="Proteomes" id="UP000018780">
    <property type="component" value="Chromosome"/>
</dbReference>
<dbReference type="STRING" id="999552.METH_02260"/>
<keyword evidence="2" id="KW-1185">Reference proteome</keyword>
<dbReference type="OrthoDB" id="7847836at2"/>
<name>V9VQU5_9RHOB</name>
<dbReference type="RefSeq" id="WP_024088770.1">
    <property type="nucleotide sequence ID" value="NC_023135.1"/>
</dbReference>
<evidence type="ECO:0000313" key="1">
    <source>
        <dbReference type="EMBL" id="AHC99694.1"/>
    </source>
</evidence>
<gene>
    <name evidence="1" type="ORF">METH_02260</name>
</gene>
<proteinExistence type="predicted"/>
<dbReference type="HOGENOM" id="CLU_1239195_0_0_5"/>
<reference evidence="1 2" key="1">
    <citation type="submission" date="2013-09" db="EMBL/GenBank/DDBJ databases">
        <authorList>
            <consortium name="DOE Joint Genome Institute"/>
            <person name="Klenk H.-P."/>
            <person name="Huntemann M."/>
            <person name="Han J."/>
            <person name="Chen A."/>
            <person name="Kyrpides N."/>
            <person name="Mavromatis K."/>
            <person name="Markowitz V."/>
            <person name="Palaniappan K."/>
            <person name="Ivanova N."/>
            <person name="Schaumberg A."/>
            <person name="Pati A."/>
            <person name="Liolios K."/>
            <person name="Nordberg H.P."/>
            <person name="Cantor M.N."/>
            <person name="Hua S.X."/>
            <person name="Woyke T."/>
        </authorList>
    </citation>
    <scope>NUCLEOTIDE SEQUENCE [LARGE SCALE GENOMIC DNA]</scope>
    <source>
        <strain evidence="1 2">DSM 14336</strain>
    </source>
</reference>
<dbReference type="AlphaFoldDB" id="V9VQU5"/>
<protein>
    <submittedName>
        <fullName evidence="1">Uncharacterized protein</fullName>
    </submittedName>
</protein>
<evidence type="ECO:0000313" key="2">
    <source>
        <dbReference type="Proteomes" id="UP000018780"/>
    </source>
</evidence>
<dbReference type="PATRIC" id="fig|999552.6.peg.451"/>
<dbReference type="EMBL" id="CP006773">
    <property type="protein sequence ID" value="AHC99694.1"/>
    <property type="molecule type" value="Genomic_DNA"/>
</dbReference>
<dbReference type="KEGG" id="lmd:METH_02260"/>